<reference evidence="2" key="1">
    <citation type="journal article" date="2019" name="Int. J. Syst. Evol. Microbiol.">
        <title>The Global Catalogue of Microorganisms (GCM) 10K type strain sequencing project: providing services to taxonomists for standard genome sequencing and annotation.</title>
        <authorList>
            <consortium name="The Broad Institute Genomics Platform"/>
            <consortium name="The Broad Institute Genome Sequencing Center for Infectious Disease"/>
            <person name="Wu L."/>
            <person name="Ma J."/>
        </authorList>
    </citation>
    <scope>NUCLEOTIDE SEQUENCE [LARGE SCALE GENOMIC DNA]</scope>
    <source>
        <strain evidence="2">JCM 16902</strain>
    </source>
</reference>
<organism evidence="1 2">
    <name type="scientific">Kineosporia mesophila</name>
    <dbReference type="NCBI Taxonomy" id="566012"/>
    <lineage>
        <taxon>Bacteria</taxon>
        <taxon>Bacillati</taxon>
        <taxon>Actinomycetota</taxon>
        <taxon>Actinomycetes</taxon>
        <taxon>Kineosporiales</taxon>
        <taxon>Kineosporiaceae</taxon>
        <taxon>Kineosporia</taxon>
    </lineage>
</organism>
<keyword evidence="2" id="KW-1185">Reference proteome</keyword>
<evidence type="ECO:0000313" key="1">
    <source>
        <dbReference type="EMBL" id="GAA3591110.1"/>
    </source>
</evidence>
<dbReference type="Proteomes" id="UP001501074">
    <property type="component" value="Unassembled WGS sequence"/>
</dbReference>
<dbReference type="InterPro" id="IPR046646">
    <property type="entry name" value="DUF6758"/>
</dbReference>
<protein>
    <submittedName>
        <fullName evidence="1">Uncharacterized protein</fullName>
    </submittedName>
</protein>
<proteinExistence type="predicted"/>
<accession>A0ABP6YUH3</accession>
<dbReference type="EMBL" id="BAAAZO010000001">
    <property type="protein sequence ID" value="GAA3591110.1"/>
    <property type="molecule type" value="Genomic_DNA"/>
</dbReference>
<comment type="caution">
    <text evidence="1">The sequence shown here is derived from an EMBL/GenBank/DDBJ whole genome shotgun (WGS) entry which is preliminary data.</text>
</comment>
<name>A0ABP6YUH3_9ACTN</name>
<gene>
    <name evidence="1" type="ORF">GCM10022223_02070</name>
</gene>
<dbReference type="Pfam" id="PF20544">
    <property type="entry name" value="DUF6758"/>
    <property type="match status" value="1"/>
</dbReference>
<evidence type="ECO:0000313" key="2">
    <source>
        <dbReference type="Proteomes" id="UP001501074"/>
    </source>
</evidence>
<sequence>MAREPGDQAPVWTCEQHGDVVPVGPAQAPTQKLLRQVALDSLVPVWIPHPMPDDWQVTGLQWAGSGGSVAVVVAVSGPHPMPEVGDEEPTVDLIFVAEQPGIGLGAHLAGLDGVDPGPLLAEKAAHDPAEIKLHADDHEVPLWSIPLVDGLAYVGEASGVWLWVLAWPSSAALALLNRFSLVDARNEDAEPDLPCGALTPRLR</sequence>